<evidence type="ECO:0000313" key="2">
    <source>
        <dbReference type="Proteomes" id="UP000054821"/>
    </source>
</evidence>
<dbReference type="EMBL" id="JPDN02000016">
    <property type="protein sequence ID" value="PON25722.1"/>
    <property type="molecule type" value="Genomic_DNA"/>
</dbReference>
<accession>A0A2P4ZN51</accession>
<comment type="caution">
    <text evidence="1">The sequence shown here is derived from an EMBL/GenBank/DDBJ whole genome shotgun (WGS) entry which is preliminary data.</text>
</comment>
<organism evidence="1 2">
    <name type="scientific">Trichoderma gamsii</name>
    <dbReference type="NCBI Taxonomy" id="398673"/>
    <lineage>
        <taxon>Eukaryota</taxon>
        <taxon>Fungi</taxon>
        <taxon>Dikarya</taxon>
        <taxon>Ascomycota</taxon>
        <taxon>Pezizomycotina</taxon>
        <taxon>Sordariomycetes</taxon>
        <taxon>Hypocreomycetidae</taxon>
        <taxon>Hypocreales</taxon>
        <taxon>Hypocreaceae</taxon>
        <taxon>Trichoderma</taxon>
    </lineage>
</organism>
<gene>
    <name evidence="1" type="ORF">TGAM01_v205159</name>
</gene>
<dbReference type="Proteomes" id="UP000054821">
    <property type="component" value="Unassembled WGS sequence"/>
</dbReference>
<reference evidence="1 2" key="1">
    <citation type="journal article" date="2016" name="Genome Announc.">
        <title>Draft Whole-Genome Sequence of Trichoderma gamsii T6085, a Promising Biocontrol Agent of Fusarium Head Blight on Wheat.</title>
        <authorList>
            <person name="Baroncelli R."/>
            <person name="Zapparata A."/>
            <person name="Piaggeschi G."/>
            <person name="Sarrocco S."/>
            <person name="Vannacci G."/>
        </authorList>
    </citation>
    <scope>NUCLEOTIDE SEQUENCE [LARGE SCALE GENOMIC DNA]</scope>
    <source>
        <strain evidence="1 2">T6085</strain>
    </source>
</reference>
<sequence length="245" mass="25615">MPGTCKESIAEAMSQSAVTRSPPRSHAMLHQPCFWLSNLVDKGAVVPPMAEQQRWYEDGLWRWVGGGVQSNGRRCPPLPCRSVNLMHLAAAVGAGLQRCDDALDALDAPGAGLYGAAPISGLPGLGLLFFVVAPAPQRSFALLPVMAGGPHLAGPGIASRWTLCQARPGIWPSGAFGHPSKGGPCPVACAPLTRRESFAGLWLGIRRSLFDGGACPAPVSTCMDERARALGFAACIAIRAAISRV</sequence>
<evidence type="ECO:0000313" key="1">
    <source>
        <dbReference type="EMBL" id="PON25722.1"/>
    </source>
</evidence>
<proteinExistence type="predicted"/>
<protein>
    <submittedName>
        <fullName evidence="1">Uncharacterized protein</fullName>
    </submittedName>
</protein>
<keyword evidence="2" id="KW-1185">Reference proteome</keyword>
<dbReference type="GeneID" id="29983534"/>
<dbReference type="RefSeq" id="XP_018663489.1">
    <property type="nucleotide sequence ID" value="XM_018803451.1"/>
</dbReference>
<dbReference type="AlphaFoldDB" id="A0A2P4ZN51"/>
<name>A0A2P4ZN51_9HYPO</name>